<dbReference type="CDD" id="cd01949">
    <property type="entry name" value="GGDEF"/>
    <property type="match status" value="1"/>
</dbReference>
<comment type="caution">
    <text evidence="4">The sequence shown here is derived from an EMBL/GenBank/DDBJ whole genome shotgun (WGS) entry which is preliminary data.</text>
</comment>
<dbReference type="SMART" id="SM00267">
    <property type="entry name" value="GGDEF"/>
    <property type="match status" value="1"/>
</dbReference>
<dbReference type="STRING" id="1654360.EA58_19455"/>
<keyword evidence="2" id="KW-0472">Membrane</keyword>
<sequence length="424" mass="48254">MTLLELNLKSFIDEVGSLADLTDSWLAVFSLHISFPFFWLVLAALVLVSLMLSVISLVWKQRYRRSRVHRELARANQRMSLATSVAGIGVWEWDVGNDTLQWSPYLYDLYGIRVGSRLSLKDWILRLKEGDDEKVLRLKQLAGKSKQQTLLIDMIDPIDGQPRVLELVVQGLINDASRLIGTQRDISDVIERQRKMEQAALQDKLTGLPNTRALNRVLKAAFSAPDMSNKVFGLMFIDLDGFKQVNDTLGHDVGDALLLHASKRMRGCLRVEDEVFRLGGDEFVVWVPLGEYAVKINKISKDKIFDDEPDRREPLILPWGDNDEELTYRMEAIAEKLLHTLTEPFNFGENQCRVSASIGIARYPFHAKDAQTLLKLADTAMYQAKRRGKRQFAHYDPELEESSQPAEKQDVSAEQRAIRTVGLD</sequence>
<keyword evidence="2" id="KW-0812">Transmembrane</keyword>
<dbReference type="InterPro" id="IPR000160">
    <property type="entry name" value="GGDEF_dom"/>
</dbReference>
<dbReference type="RefSeq" id="WP_036756279.1">
    <property type="nucleotide sequence ID" value="NZ_JAGSGC010000026.1"/>
</dbReference>
<dbReference type="NCBIfam" id="TIGR00254">
    <property type="entry name" value="GGDEF"/>
    <property type="match status" value="1"/>
</dbReference>
<dbReference type="InterPro" id="IPR052155">
    <property type="entry name" value="Biofilm_reg_signaling"/>
</dbReference>
<evidence type="ECO:0000313" key="5">
    <source>
        <dbReference type="Proteomes" id="UP000027192"/>
    </source>
</evidence>
<keyword evidence="5" id="KW-1185">Reference proteome</keyword>
<evidence type="ECO:0000256" key="1">
    <source>
        <dbReference type="SAM" id="MobiDB-lite"/>
    </source>
</evidence>
<dbReference type="Proteomes" id="UP000027192">
    <property type="component" value="Unassembled WGS sequence"/>
</dbReference>
<feature type="region of interest" description="Disordered" evidence="1">
    <location>
        <begin position="393"/>
        <end position="424"/>
    </location>
</feature>
<protein>
    <recommendedName>
        <fullName evidence="3">GGDEF domain-containing protein</fullName>
    </recommendedName>
</protein>
<evidence type="ECO:0000313" key="4">
    <source>
        <dbReference type="EMBL" id="KDM90112.1"/>
    </source>
</evidence>
<reference evidence="4 5" key="1">
    <citation type="submission" date="2014-04" db="EMBL/GenBank/DDBJ databases">
        <title>Draft genome sequence of Photobacterium halotolerans S2753: a solonamide, ngercheumicin and holomycin producer.</title>
        <authorList>
            <person name="Machado H.R."/>
            <person name="Gram L."/>
        </authorList>
    </citation>
    <scope>NUCLEOTIDE SEQUENCE [LARGE SCALE GENOMIC DNA]</scope>
    <source>
        <strain evidence="4 5">S2753</strain>
    </source>
</reference>
<feature type="compositionally biased region" description="Basic and acidic residues" evidence="1">
    <location>
        <begin position="407"/>
        <end position="417"/>
    </location>
</feature>
<feature type="domain" description="GGDEF" evidence="3">
    <location>
        <begin position="230"/>
        <end position="397"/>
    </location>
</feature>
<organism evidence="4 5">
    <name type="scientific">Photobacterium galatheae</name>
    <dbReference type="NCBI Taxonomy" id="1654360"/>
    <lineage>
        <taxon>Bacteria</taxon>
        <taxon>Pseudomonadati</taxon>
        <taxon>Pseudomonadota</taxon>
        <taxon>Gammaproteobacteria</taxon>
        <taxon>Vibrionales</taxon>
        <taxon>Vibrionaceae</taxon>
        <taxon>Photobacterium</taxon>
    </lineage>
</organism>
<accession>A0A066RR13</accession>
<dbReference type="SUPFAM" id="SSF55073">
    <property type="entry name" value="Nucleotide cyclase"/>
    <property type="match status" value="2"/>
</dbReference>
<dbReference type="PROSITE" id="PS50887">
    <property type="entry name" value="GGDEF"/>
    <property type="match status" value="1"/>
</dbReference>
<gene>
    <name evidence="4" type="ORF">EA58_19455</name>
</gene>
<proteinExistence type="predicted"/>
<dbReference type="PANTHER" id="PTHR44757:SF2">
    <property type="entry name" value="BIOFILM ARCHITECTURE MAINTENANCE PROTEIN MBAA"/>
    <property type="match status" value="1"/>
</dbReference>
<dbReference type="InterPro" id="IPR043128">
    <property type="entry name" value="Rev_trsase/Diguanyl_cyclase"/>
</dbReference>
<evidence type="ECO:0000259" key="3">
    <source>
        <dbReference type="PROSITE" id="PS50887"/>
    </source>
</evidence>
<keyword evidence="2" id="KW-1133">Transmembrane helix</keyword>
<dbReference type="Gene3D" id="3.30.70.270">
    <property type="match status" value="1"/>
</dbReference>
<dbReference type="InterPro" id="IPR029787">
    <property type="entry name" value="Nucleotide_cyclase"/>
</dbReference>
<dbReference type="EMBL" id="JMIB01000038">
    <property type="protein sequence ID" value="KDM90112.1"/>
    <property type="molecule type" value="Genomic_DNA"/>
</dbReference>
<dbReference type="InterPro" id="IPR035965">
    <property type="entry name" value="PAS-like_dom_sf"/>
</dbReference>
<dbReference type="Pfam" id="PF00990">
    <property type="entry name" value="GGDEF"/>
    <property type="match status" value="2"/>
</dbReference>
<dbReference type="Gene3D" id="3.30.450.20">
    <property type="entry name" value="PAS domain"/>
    <property type="match status" value="1"/>
</dbReference>
<dbReference type="PANTHER" id="PTHR44757">
    <property type="entry name" value="DIGUANYLATE CYCLASE DGCP"/>
    <property type="match status" value="1"/>
</dbReference>
<evidence type="ECO:0000256" key="2">
    <source>
        <dbReference type="SAM" id="Phobius"/>
    </source>
</evidence>
<name>A0A066RR13_9GAMM</name>
<dbReference type="SUPFAM" id="SSF55785">
    <property type="entry name" value="PYP-like sensor domain (PAS domain)"/>
    <property type="match status" value="1"/>
</dbReference>
<feature type="transmembrane region" description="Helical" evidence="2">
    <location>
        <begin position="37"/>
        <end position="59"/>
    </location>
</feature>
<dbReference type="AlphaFoldDB" id="A0A066RR13"/>